<name>A0ACB8LX05_CITSI</name>
<reference evidence="2" key="1">
    <citation type="journal article" date="2023" name="Hortic. Res.">
        <title>A chromosome-level phased genome enabling allele-level studies in sweet orange: a case study on citrus Huanglongbing tolerance.</title>
        <authorList>
            <person name="Wu B."/>
            <person name="Yu Q."/>
            <person name="Deng Z."/>
            <person name="Duan Y."/>
            <person name="Luo F."/>
            <person name="Gmitter F. Jr."/>
        </authorList>
    </citation>
    <scope>NUCLEOTIDE SEQUENCE [LARGE SCALE GENOMIC DNA]</scope>
    <source>
        <strain evidence="2">cv. Valencia</strain>
    </source>
</reference>
<comment type="caution">
    <text evidence="1">The sequence shown here is derived from an EMBL/GenBank/DDBJ whole genome shotgun (WGS) entry which is preliminary data.</text>
</comment>
<accession>A0ACB8LX05</accession>
<dbReference type="EMBL" id="CM039172">
    <property type="protein sequence ID" value="KAH9777915.1"/>
    <property type="molecule type" value="Genomic_DNA"/>
</dbReference>
<proteinExistence type="predicted"/>
<evidence type="ECO:0000313" key="1">
    <source>
        <dbReference type="EMBL" id="KAH9777915.1"/>
    </source>
</evidence>
<gene>
    <name evidence="1" type="ORF">KPL71_007182</name>
</gene>
<keyword evidence="2" id="KW-1185">Reference proteome</keyword>
<organism evidence="1 2">
    <name type="scientific">Citrus sinensis</name>
    <name type="common">Sweet orange</name>
    <name type="synonym">Citrus aurantium var. sinensis</name>
    <dbReference type="NCBI Taxonomy" id="2711"/>
    <lineage>
        <taxon>Eukaryota</taxon>
        <taxon>Viridiplantae</taxon>
        <taxon>Streptophyta</taxon>
        <taxon>Embryophyta</taxon>
        <taxon>Tracheophyta</taxon>
        <taxon>Spermatophyta</taxon>
        <taxon>Magnoliopsida</taxon>
        <taxon>eudicotyledons</taxon>
        <taxon>Gunneridae</taxon>
        <taxon>Pentapetalae</taxon>
        <taxon>rosids</taxon>
        <taxon>malvids</taxon>
        <taxon>Sapindales</taxon>
        <taxon>Rutaceae</taxon>
        <taxon>Aurantioideae</taxon>
        <taxon>Citrus</taxon>
    </lineage>
</organism>
<protein>
    <submittedName>
        <fullName evidence="1">Protein NEN1</fullName>
    </submittedName>
</protein>
<dbReference type="Proteomes" id="UP000829398">
    <property type="component" value="Chromosome 3"/>
</dbReference>
<evidence type="ECO:0000313" key="2">
    <source>
        <dbReference type="Proteomes" id="UP000829398"/>
    </source>
</evidence>
<sequence>MDPRQDRFEIAFFDVETTFPNPPGQRIAILEFGAILVCPKTLEVLQPYSTLVRPADPSLISSLPERSNGITPDAIASAPPFADIADTVFDILHGRIWAGHNILEFDCARIREAFAEIGQPAPEPKGTIDSLALLTQRFGRRAGDMKFWHCGFILYIYDIHLPLDADMLTSVQLASLATYFGLGQQTHRSLDDVRMNLEVLKYCATVLFLESGLPDIFTVNRWEMCSAASVSEGSSGYARFMEPDELYCSRLKIRYGISTRFVDQAGRPRLSFVVDASQSLCTVLDACEVVAKKLFEDSRSNSEWNPVVTRQSGNDPAARLRIPTVEFGDVDQYATEMYRKEPSGDIQKLEFVRFDVAKLDSLLKPGTFVDAFLSLDPYDYEQSAGIRLVAKKLIIHSE</sequence>